<evidence type="ECO:0000256" key="2">
    <source>
        <dbReference type="ARBA" id="ARBA00004648"/>
    </source>
</evidence>
<protein>
    <recommendedName>
        <fullName evidence="14">Peptide O-xylosyltransferase</fullName>
    </recommendedName>
</protein>
<dbReference type="GO" id="GO:0016020">
    <property type="term" value="C:membrane"/>
    <property type="evidence" value="ECO:0007669"/>
    <property type="project" value="InterPro"/>
</dbReference>
<evidence type="ECO:0000256" key="4">
    <source>
        <dbReference type="ARBA" id="ARBA00022679"/>
    </source>
</evidence>
<evidence type="ECO:0000256" key="6">
    <source>
        <dbReference type="ARBA" id="ARBA00022723"/>
    </source>
</evidence>
<evidence type="ECO:0000256" key="1">
    <source>
        <dbReference type="ARBA" id="ARBA00004323"/>
    </source>
</evidence>
<evidence type="ECO:0000256" key="12">
    <source>
        <dbReference type="ARBA" id="ARBA00023157"/>
    </source>
</evidence>
<dbReference type="STRING" id="569882.SAMN04490248_11462"/>
<dbReference type="GO" id="GO:0046872">
    <property type="term" value="F:metal ion binding"/>
    <property type="evidence" value="ECO:0007669"/>
    <property type="project" value="UniProtKB-KW"/>
</dbReference>
<dbReference type="InterPro" id="IPR003406">
    <property type="entry name" value="Glyco_trans_14"/>
</dbReference>
<dbReference type="GO" id="GO:0030158">
    <property type="term" value="F:protein xylosyltransferase activity"/>
    <property type="evidence" value="ECO:0007669"/>
    <property type="project" value="InterPro"/>
</dbReference>
<dbReference type="PANTHER" id="PTHR46025:SF3">
    <property type="entry name" value="XYLOSYLTRANSFERASE OXT"/>
    <property type="match status" value="1"/>
</dbReference>
<evidence type="ECO:0000313" key="16">
    <source>
        <dbReference type="EMBL" id="SEO86366.1"/>
    </source>
</evidence>
<keyword evidence="3" id="KW-0328">Glycosyltransferase</keyword>
<keyword evidence="4" id="KW-0808">Transferase</keyword>
<dbReference type="PANTHER" id="PTHR46025">
    <property type="entry name" value="XYLOSYLTRANSFERASE OXT"/>
    <property type="match status" value="1"/>
</dbReference>
<evidence type="ECO:0000256" key="13">
    <source>
        <dbReference type="ARBA" id="ARBA00023180"/>
    </source>
</evidence>
<evidence type="ECO:0000256" key="7">
    <source>
        <dbReference type="ARBA" id="ARBA00022824"/>
    </source>
</evidence>
<feature type="domain" description="DUF5928" evidence="15">
    <location>
        <begin position="270"/>
        <end position="525"/>
    </location>
</feature>
<evidence type="ECO:0000256" key="14">
    <source>
        <dbReference type="ARBA" id="ARBA00042865"/>
    </source>
</evidence>
<dbReference type="RefSeq" id="WP_093118844.1">
    <property type="nucleotide sequence ID" value="NZ_FODS01000014.1"/>
</dbReference>
<evidence type="ECO:0000256" key="10">
    <source>
        <dbReference type="ARBA" id="ARBA00023034"/>
    </source>
</evidence>
<name>A0A1H8T6K7_9RHOB</name>
<dbReference type="Pfam" id="PF02485">
    <property type="entry name" value="Branch"/>
    <property type="match status" value="1"/>
</dbReference>
<keyword evidence="5" id="KW-0812">Transmembrane</keyword>
<keyword evidence="7" id="KW-0256">Endoplasmic reticulum</keyword>
<evidence type="ECO:0000256" key="8">
    <source>
        <dbReference type="ARBA" id="ARBA00022968"/>
    </source>
</evidence>
<keyword evidence="11" id="KW-0472">Membrane</keyword>
<dbReference type="GO" id="GO:0015012">
    <property type="term" value="P:heparan sulfate proteoglycan biosynthetic process"/>
    <property type="evidence" value="ECO:0007669"/>
    <property type="project" value="TreeGrafter"/>
</dbReference>
<dbReference type="AlphaFoldDB" id="A0A1H8T6K7"/>
<keyword evidence="9" id="KW-1133">Transmembrane helix</keyword>
<proteinExistence type="predicted"/>
<reference evidence="16 17" key="1">
    <citation type="submission" date="2016-10" db="EMBL/GenBank/DDBJ databases">
        <authorList>
            <person name="de Groot N.N."/>
        </authorList>
    </citation>
    <scope>NUCLEOTIDE SEQUENCE [LARGE SCALE GENOMIC DNA]</scope>
    <source>
        <strain evidence="16 17">DSM 27842</strain>
    </source>
</reference>
<gene>
    <name evidence="16" type="ORF">SAMN04490248_11462</name>
</gene>
<comment type="subcellular location">
    <subcellularLocation>
        <location evidence="2">Endoplasmic reticulum membrane</location>
        <topology evidence="2">Single-pass type II membrane protein</topology>
    </subcellularLocation>
    <subcellularLocation>
        <location evidence="1">Golgi apparatus membrane</location>
        <topology evidence="1">Single-pass type II membrane protein</topology>
    </subcellularLocation>
</comment>
<evidence type="ECO:0000256" key="3">
    <source>
        <dbReference type="ARBA" id="ARBA00022676"/>
    </source>
</evidence>
<evidence type="ECO:0000259" key="15">
    <source>
        <dbReference type="Pfam" id="PF19350"/>
    </source>
</evidence>
<evidence type="ECO:0000256" key="9">
    <source>
        <dbReference type="ARBA" id="ARBA00022989"/>
    </source>
</evidence>
<evidence type="ECO:0000256" key="11">
    <source>
        <dbReference type="ARBA" id="ARBA00023136"/>
    </source>
</evidence>
<dbReference type="InterPro" id="IPR045972">
    <property type="entry name" value="DUF5928"/>
</dbReference>
<keyword evidence="8" id="KW-0735">Signal-anchor</keyword>
<dbReference type="OrthoDB" id="7943907at2"/>
<dbReference type="InterPro" id="IPR043538">
    <property type="entry name" value="XYLT"/>
</dbReference>
<sequence>MAKIAFILLCHKDPEAIIDQAQRLTATGDCMAIHFDARARPEHFEQIRKALEGNPNVTFARKRLKCGWGEWSLVQATLHAVEAAVEAFPRATHFYMLSGDCMAIKSSEYVHEYLDSNDVDFIESFDYFESDWIKTGWKQERLIYRHWFNERTQRRRFYAMFEIQKRLGLTRKIPADIQVQIGSQWWCLRRQTIEAVLAFTRQRPDVMRFFRTSWIPDETFFQTVVRHLVPETQIRSRTLTFLMFTDYGMPLTFYNDHYDLLLNQDYLFARKISPEATELKERLGRLYATKGVEFRISAEGPSLFRFMTERGRTGRRFGTRFWETESTLGRDRELLILVCKKWHVAKRLLNSIRRETEVPAIAYLFNEEGTELPDLGGIQATIGKRTRHRRALMRMLFDYYDTNRLAICLDPGALDLMLDFFGDRSTTRMLEIQCDFSDEYLIGHAMRIGLAGERTKRETLERLLPTIRQDIVHEGDRIRDAGFENHHRIRERDPVESFVEPLMAFLSAPRETAERIARTEHLFDD</sequence>
<keyword evidence="12" id="KW-1015">Disulfide bond</keyword>
<dbReference type="Proteomes" id="UP000198893">
    <property type="component" value="Unassembled WGS sequence"/>
</dbReference>
<evidence type="ECO:0000256" key="5">
    <source>
        <dbReference type="ARBA" id="ARBA00022692"/>
    </source>
</evidence>
<organism evidence="16 17">
    <name type="scientific">Salinihabitans flavidus</name>
    <dbReference type="NCBI Taxonomy" id="569882"/>
    <lineage>
        <taxon>Bacteria</taxon>
        <taxon>Pseudomonadati</taxon>
        <taxon>Pseudomonadota</taxon>
        <taxon>Alphaproteobacteria</taxon>
        <taxon>Rhodobacterales</taxon>
        <taxon>Roseobacteraceae</taxon>
        <taxon>Salinihabitans</taxon>
    </lineage>
</organism>
<accession>A0A1H8T6K7</accession>
<dbReference type="GO" id="GO:0050650">
    <property type="term" value="P:chondroitin sulfate proteoglycan biosynthetic process"/>
    <property type="evidence" value="ECO:0007669"/>
    <property type="project" value="TreeGrafter"/>
</dbReference>
<dbReference type="Pfam" id="PF19350">
    <property type="entry name" value="DUF5928"/>
    <property type="match status" value="1"/>
</dbReference>
<keyword evidence="17" id="KW-1185">Reference proteome</keyword>
<keyword evidence="10" id="KW-0333">Golgi apparatus</keyword>
<keyword evidence="13" id="KW-0325">Glycoprotein</keyword>
<dbReference type="EMBL" id="FODS01000014">
    <property type="protein sequence ID" value="SEO86366.1"/>
    <property type="molecule type" value="Genomic_DNA"/>
</dbReference>
<evidence type="ECO:0000313" key="17">
    <source>
        <dbReference type="Proteomes" id="UP000198893"/>
    </source>
</evidence>
<keyword evidence="6" id="KW-0479">Metal-binding</keyword>